<dbReference type="GO" id="GO:0005737">
    <property type="term" value="C:cytoplasm"/>
    <property type="evidence" value="ECO:0007669"/>
    <property type="project" value="TreeGrafter"/>
</dbReference>
<sequence length="568" mass="64558">MDHITVSDALRKQLKVLCLTSFSRGTGNRDKSHLVAGKRPEETYWEDEENQDILYDPLNQRSSPWDSDDKYSSEVQHLRQLAVKCPENITDQFICSYFKQLRVVDKEVTEVDPQLLKFHNLEELVLSVNKLKTVHSGNLPRKLKILELCSNHITSLKDLSINPPPLLQHLGLAYNGIHCSSESRFLTVDIWPNLVSLDLSFNELTDLFSLISGISTLQNLRILVLQGNPLTFITTYRGYTIDCLPKLCILDDILILPDEKYKFYGLSKKKEALENKAKFCVHIRKVQGIPNPNVQTEQQNSADYPITTITYHVCYEFIEDQPSSEMTEYQPYVSSQLHQMIPEGNVEQLYPLNLHTGLYKTDESLWNESIEYEYVKEHKSSDLLSVKSFLNFGMKVTVTEETNLSWPKDPEESAAVSKIDKKVGGKSKEKDNARSSTRGSKSAGKSKKKKENLLELRHDPPVVQILGSAVMSLKNLVSGEMKTFSVCKLEPINNNIEPQNANDKNPQNSNKTKEHKLKSCRENVETPKTTRYSSGKEKQKDAAMKPAEEEPPPPKVAVTVEVEVQLMC</sequence>
<dbReference type="InterPro" id="IPR001611">
    <property type="entry name" value="Leu-rich_rpt"/>
</dbReference>
<evidence type="ECO:0000256" key="1">
    <source>
        <dbReference type="ARBA" id="ARBA00022614"/>
    </source>
</evidence>
<name>A0A8J6KDI6_ELECQ</name>
<feature type="compositionally biased region" description="Low complexity" evidence="3">
    <location>
        <begin position="434"/>
        <end position="443"/>
    </location>
</feature>
<dbReference type="PANTHER" id="PTHR15454">
    <property type="entry name" value="NISCHARIN RELATED"/>
    <property type="match status" value="1"/>
</dbReference>
<dbReference type="InterPro" id="IPR032675">
    <property type="entry name" value="LRR_dom_sf"/>
</dbReference>
<gene>
    <name evidence="4" type="ORF">GDO78_007477</name>
</gene>
<evidence type="ECO:0000313" key="4">
    <source>
        <dbReference type="EMBL" id="KAG9487700.1"/>
    </source>
</evidence>
<keyword evidence="2" id="KW-0677">Repeat</keyword>
<feature type="compositionally biased region" description="Basic and acidic residues" evidence="3">
    <location>
        <begin position="418"/>
        <end position="433"/>
    </location>
</feature>
<keyword evidence="5" id="KW-1185">Reference proteome</keyword>
<feature type="compositionally biased region" description="Polar residues" evidence="3">
    <location>
        <begin position="494"/>
        <end position="510"/>
    </location>
</feature>
<dbReference type="SUPFAM" id="SSF52075">
    <property type="entry name" value="Outer arm dynein light chain 1"/>
    <property type="match status" value="1"/>
</dbReference>
<protein>
    <recommendedName>
        <fullName evidence="6">Leucine-rich repeat-containing protein 43</fullName>
    </recommendedName>
</protein>
<evidence type="ECO:0000313" key="5">
    <source>
        <dbReference type="Proteomes" id="UP000770717"/>
    </source>
</evidence>
<feature type="compositionally biased region" description="Basic and acidic residues" evidence="3">
    <location>
        <begin position="534"/>
        <end position="548"/>
    </location>
</feature>
<reference evidence="4" key="1">
    <citation type="thesis" date="2020" institute="ProQuest LLC" country="789 East Eisenhower Parkway, Ann Arbor, MI, USA">
        <title>Comparative Genomics and Chromosome Evolution.</title>
        <authorList>
            <person name="Mudd A.B."/>
        </authorList>
    </citation>
    <scope>NUCLEOTIDE SEQUENCE</scope>
    <source>
        <strain evidence="4">HN-11 Male</strain>
        <tissue evidence="4">Kidney and liver</tissue>
    </source>
</reference>
<dbReference type="AlphaFoldDB" id="A0A8J6KDI6"/>
<dbReference type="OrthoDB" id="433501at2759"/>
<evidence type="ECO:0000256" key="3">
    <source>
        <dbReference type="SAM" id="MobiDB-lite"/>
    </source>
</evidence>
<dbReference type="Gene3D" id="3.80.10.10">
    <property type="entry name" value="Ribonuclease Inhibitor"/>
    <property type="match status" value="2"/>
</dbReference>
<dbReference type="PANTHER" id="PTHR15454:SF19">
    <property type="entry name" value="LEUCINE-RICH REPEAT-CONTAINING PROTEIN 51"/>
    <property type="match status" value="1"/>
</dbReference>
<dbReference type="EMBL" id="WNTK01000003">
    <property type="protein sequence ID" value="KAG9487700.1"/>
    <property type="molecule type" value="Genomic_DNA"/>
</dbReference>
<organism evidence="4 5">
    <name type="scientific">Eleutherodactylus coqui</name>
    <name type="common">Puerto Rican coqui</name>
    <dbReference type="NCBI Taxonomy" id="57060"/>
    <lineage>
        <taxon>Eukaryota</taxon>
        <taxon>Metazoa</taxon>
        <taxon>Chordata</taxon>
        <taxon>Craniata</taxon>
        <taxon>Vertebrata</taxon>
        <taxon>Euteleostomi</taxon>
        <taxon>Amphibia</taxon>
        <taxon>Batrachia</taxon>
        <taxon>Anura</taxon>
        <taxon>Neobatrachia</taxon>
        <taxon>Hyloidea</taxon>
        <taxon>Eleutherodactylidae</taxon>
        <taxon>Eleutherodactylinae</taxon>
        <taxon>Eleutherodactylus</taxon>
        <taxon>Eleutherodactylus</taxon>
    </lineage>
</organism>
<evidence type="ECO:0008006" key="6">
    <source>
        <dbReference type="Google" id="ProtNLM"/>
    </source>
</evidence>
<evidence type="ECO:0000256" key="2">
    <source>
        <dbReference type="ARBA" id="ARBA00022737"/>
    </source>
</evidence>
<keyword evidence="1" id="KW-0433">Leucine-rich repeat</keyword>
<comment type="caution">
    <text evidence="4">The sequence shown here is derived from an EMBL/GenBank/DDBJ whole genome shotgun (WGS) entry which is preliminary data.</text>
</comment>
<dbReference type="Proteomes" id="UP000770717">
    <property type="component" value="Unassembled WGS sequence"/>
</dbReference>
<accession>A0A8J6KDI6</accession>
<proteinExistence type="predicted"/>
<feature type="region of interest" description="Disordered" evidence="3">
    <location>
        <begin position="494"/>
        <end position="558"/>
    </location>
</feature>
<dbReference type="PROSITE" id="PS51450">
    <property type="entry name" value="LRR"/>
    <property type="match status" value="2"/>
</dbReference>
<feature type="region of interest" description="Disordered" evidence="3">
    <location>
        <begin position="406"/>
        <end position="455"/>
    </location>
</feature>